<dbReference type="AlphaFoldDB" id="A0A699UI38"/>
<gene>
    <name evidence="1" type="ORF">Tci_893148</name>
</gene>
<feature type="non-terminal residue" evidence="1">
    <location>
        <position position="1"/>
    </location>
</feature>
<name>A0A699UI38_TANCI</name>
<comment type="caution">
    <text evidence="1">The sequence shown here is derived from an EMBL/GenBank/DDBJ whole genome shotgun (WGS) entry which is preliminary data.</text>
</comment>
<protein>
    <submittedName>
        <fullName evidence="1">Uncharacterized protein</fullName>
    </submittedName>
</protein>
<evidence type="ECO:0000313" key="1">
    <source>
        <dbReference type="EMBL" id="GFD21179.1"/>
    </source>
</evidence>
<reference evidence="1" key="1">
    <citation type="journal article" date="2019" name="Sci. Rep.">
        <title>Draft genome of Tanacetum cinerariifolium, the natural source of mosquito coil.</title>
        <authorList>
            <person name="Yamashiro T."/>
            <person name="Shiraishi A."/>
            <person name="Satake H."/>
            <person name="Nakayama K."/>
        </authorList>
    </citation>
    <scope>NUCLEOTIDE SEQUENCE</scope>
</reference>
<organism evidence="1">
    <name type="scientific">Tanacetum cinerariifolium</name>
    <name type="common">Dalmatian daisy</name>
    <name type="synonym">Chrysanthemum cinerariifolium</name>
    <dbReference type="NCBI Taxonomy" id="118510"/>
    <lineage>
        <taxon>Eukaryota</taxon>
        <taxon>Viridiplantae</taxon>
        <taxon>Streptophyta</taxon>
        <taxon>Embryophyta</taxon>
        <taxon>Tracheophyta</taxon>
        <taxon>Spermatophyta</taxon>
        <taxon>Magnoliopsida</taxon>
        <taxon>eudicotyledons</taxon>
        <taxon>Gunneridae</taxon>
        <taxon>Pentapetalae</taxon>
        <taxon>asterids</taxon>
        <taxon>campanulids</taxon>
        <taxon>Asterales</taxon>
        <taxon>Asteraceae</taxon>
        <taxon>Asteroideae</taxon>
        <taxon>Anthemideae</taxon>
        <taxon>Anthemidinae</taxon>
        <taxon>Tanacetum</taxon>
    </lineage>
</organism>
<sequence length="131" mass="14506">ASVAGLLKLREFFVGFIYKTEDELFWKKEKGRQVDELIKQCLGLRIEVAASQASTVADQSIRLSLEAVNRSGMYSVPNQLERGKAENDPAMTVSCSLAFNIPGGSAVKDFQVIIPVQYKHTDPVLGELYQP</sequence>
<proteinExistence type="predicted"/>
<accession>A0A699UI38</accession>
<dbReference type="EMBL" id="BKCJ011327858">
    <property type="protein sequence ID" value="GFD21179.1"/>
    <property type="molecule type" value="Genomic_DNA"/>
</dbReference>
<feature type="non-terminal residue" evidence="1">
    <location>
        <position position="131"/>
    </location>
</feature>